<dbReference type="InterPro" id="IPR006674">
    <property type="entry name" value="HD_domain"/>
</dbReference>
<organism evidence="8 9">
    <name type="scientific">Candidatus Merdiplasma excrementigallinarum</name>
    <dbReference type="NCBI Taxonomy" id="2840864"/>
    <lineage>
        <taxon>Bacteria</taxon>
        <taxon>Bacillati</taxon>
        <taxon>Bacillota</taxon>
        <taxon>Clostridia</taxon>
        <taxon>Lachnospirales</taxon>
        <taxon>Lachnospiraceae</taxon>
        <taxon>Lachnospiraceae incertae sedis</taxon>
        <taxon>Candidatus Merdiplasma</taxon>
    </lineage>
</organism>
<dbReference type="PANTHER" id="PTHR35795:SF1">
    <property type="entry name" value="BIS(5'-NUCLEOSYL)-TETRAPHOSPHATASE, SYMMETRICAL"/>
    <property type="match status" value="1"/>
</dbReference>
<dbReference type="InterPro" id="IPR006675">
    <property type="entry name" value="HDIG_dom"/>
</dbReference>
<feature type="domain" description="HD" evidence="7">
    <location>
        <begin position="21"/>
        <end position="136"/>
    </location>
</feature>
<keyword evidence="4 8" id="KW-0378">Hydrolase</keyword>
<evidence type="ECO:0000256" key="3">
    <source>
        <dbReference type="ARBA" id="ARBA00022741"/>
    </source>
</evidence>
<dbReference type="Proteomes" id="UP000886889">
    <property type="component" value="Unassembled WGS sequence"/>
</dbReference>
<dbReference type="GO" id="GO:0046872">
    <property type="term" value="F:metal ion binding"/>
    <property type="evidence" value="ECO:0007669"/>
    <property type="project" value="UniProtKB-KW"/>
</dbReference>
<sequence length="207" mass="23778">MKQYNITKIQKKLRKELDDDRYRHTLGVMYTSAALAMRYGADLMKAQIAGLLHDCAKCIPNDKKLKLCDKYGIPVTKVENDAPFLLHSKLGAYLAKTKYGVEDEEILEAIVWHTTGKPAMTLLEEIVFLADYIEPMRWKAENLAQIREAAFVDIHRAVYMTLHDTLRYLSRGSGKVDEMTKEACQYYETLCQQNGEIFGTEHLKHIS</sequence>
<reference evidence="8" key="1">
    <citation type="submission" date="2020-10" db="EMBL/GenBank/DDBJ databases">
        <authorList>
            <person name="Gilroy R."/>
        </authorList>
    </citation>
    <scope>NUCLEOTIDE SEQUENCE</scope>
    <source>
        <strain evidence="8">ChiBcec6-7307</strain>
    </source>
</reference>
<dbReference type="Gene3D" id="1.10.3210.10">
    <property type="entry name" value="Hypothetical protein af1432"/>
    <property type="match status" value="1"/>
</dbReference>
<dbReference type="NCBIfam" id="TIGR00277">
    <property type="entry name" value="HDIG"/>
    <property type="match status" value="1"/>
</dbReference>
<dbReference type="AlphaFoldDB" id="A0A9D1NXU6"/>
<keyword evidence="2" id="KW-0479">Metal-binding</keyword>
<protein>
    <recommendedName>
        <fullName evidence="1">bis(5'-nucleosyl)-tetraphosphatase (symmetrical)</fullName>
        <ecNumber evidence="1">3.6.1.41</ecNumber>
    </recommendedName>
</protein>
<dbReference type="GO" id="GO:0000166">
    <property type="term" value="F:nucleotide binding"/>
    <property type="evidence" value="ECO:0007669"/>
    <property type="project" value="UniProtKB-KW"/>
</dbReference>
<dbReference type="SMART" id="SM00471">
    <property type="entry name" value="HDc"/>
    <property type="match status" value="1"/>
</dbReference>
<name>A0A9D1NXU6_9FIRM</name>
<dbReference type="InterPro" id="IPR051094">
    <property type="entry name" value="Diverse_Catalytic_Enzymes"/>
</dbReference>
<dbReference type="EC" id="3.6.1.41" evidence="1"/>
<evidence type="ECO:0000256" key="5">
    <source>
        <dbReference type="ARBA" id="ARBA00023004"/>
    </source>
</evidence>
<dbReference type="EMBL" id="DVOS01000029">
    <property type="protein sequence ID" value="HIV22830.1"/>
    <property type="molecule type" value="Genomic_DNA"/>
</dbReference>
<gene>
    <name evidence="8" type="primary">yqeK</name>
    <name evidence="8" type="ORF">IAC80_02700</name>
</gene>
<dbReference type="PANTHER" id="PTHR35795">
    <property type="entry name" value="SLR1885 PROTEIN"/>
    <property type="match status" value="1"/>
</dbReference>
<evidence type="ECO:0000256" key="6">
    <source>
        <dbReference type="ARBA" id="ARBA00049417"/>
    </source>
</evidence>
<accession>A0A9D1NXU6</accession>
<evidence type="ECO:0000313" key="9">
    <source>
        <dbReference type="Proteomes" id="UP000886889"/>
    </source>
</evidence>
<dbReference type="GO" id="GO:0008803">
    <property type="term" value="F:bis(5'-nucleosyl)-tetraphosphatase (symmetrical) activity"/>
    <property type="evidence" value="ECO:0007669"/>
    <property type="project" value="UniProtKB-EC"/>
</dbReference>
<proteinExistence type="predicted"/>
<dbReference type="CDD" id="cd00077">
    <property type="entry name" value="HDc"/>
    <property type="match status" value="1"/>
</dbReference>
<dbReference type="InterPro" id="IPR005249">
    <property type="entry name" value="YqeK"/>
</dbReference>
<keyword evidence="5" id="KW-0408">Iron</keyword>
<dbReference type="NCBIfam" id="TIGR00488">
    <property type="entry name" value="bis(5'-nucleosyl)-tetraphosphatase (symmetrical) YqeK"/>
    <property type="match status" value="1"/>
</dbReference>
<keyword evidence="3" id="KW-0547">Nucleotide-binding</keyword>
<reference evidence="8" key="2">
    <citation type="journal article" date="2021" name="PeerJ">
        <title>Extensive microbial diversity within the chicken gut microbiome revealed by metagenomics and culture.</title>
        <authorList>
            <person name="Gilroy R."/>
            <person name="Ravi A."/>
            <person name="Getino M."/>
            <person name="Pursley I."/>
            <person name="Horton D.L."/>
            <person name="Alikhan N.F."/>
            <person name="Baker D."/>
            <person name="Gharbi K."/>
            <person name="Hall N."/>
            <person name="Watson M."/>
            <person name="Adriaenssens E.M."/>
            <person name="Foster-Nyarko E."/>
            <person name="Jarju S."/>
            <person name="Secka A."/>
            <person name="Antonio M."/>
            <person name="Oren A."/>
            <person name="Chaudhuri R.R."/>
            <person name="La Ragione R."/>
            <person name="Hildebrand F."/>
            <person name="Pallen M.J."/>
        </authorList>
    </citation>
    <scope>NUCLEOTIDE SEQUENCE</scope>
    <source>
        <strain evidence="8">ChiBcec6-7307</strain>
    </source>
</reference>
<comment type="catalytic activity">
    <reaction evidence="6">
        <text>P(1),P(4)-bis(5'-adenosyl) tetraphosphate + H2O = 2 ADP + 2 H(+)</text>
        <dbReference type="Rhea" id="RHEA:24252"/>
        <dbReference type="ChEBI" id="CHEBI:15377"/>
        <dbReference type="ChEBI" id="CHEBI:15378"/>
        <dbReference type="ChEBI" id="CHEBI:58141"/>
        <dbReference type="ChEBI" id="CHEBI:456216"/>
        <dbReference type="EC" id="3.6.1.41"/>
    </reaction>
</comment>
<dbReference type="Pfam" id="PF01966">
    <property type="entry name" value="HD"/>
    <property type="match status" value="1"/>
</dbReference>
<dbReference type="InterPro" id="IPR003607">
    <property type="entry name" value="HD/PDEase_dom"/>
</dbReference>
<dbReference type="PROSITE" id="PS51831">
    <property type="entry name" value="HD"/>
    <property type="match status" value="1"/>
</dbReference>
<dbReference type="SUPFAM" id="SSF109604">
    <property type="entry name" value="HD-domain/PDEase-like"/>
    <property type="match status" value="1"/>
</dbReference>
<comment type="caution">
    <text evidence="8">The sequence shown here is derived from an EMBL/GenBank/DDBJ whole genome shotgun (WGS) entry which is preliminary data.</text>
</comment>
<evidence type="ECO:0000313" key="8">
    <source>
        <dbReference type="EMBL" id="HIV22830.1"/>
    </source>
</evidence>
<evidence type="ECO:0000259" key="7">
    <source>
        <dbReference type="PROSITE" id="PS51831"/>
    </source>
</evidence>
<evidence type="ECO:0000256" key="2">
    <source>
        <dbReference type="ARBA" id="ARBA00022723"/>
    </source>
</evidence>
<evidence type="ECO:0000256" key="4">
    <source>
        <dbReference type="ARBA" id="ARBA00022801"/>
    </source>
</evidence>
<evidence type="ECO:0000256" key="1">
    <source>
        <dbReference type="ARBA" id="ARBA00012506"/>
    </source>
</evidence>